<sequence>MYLDNSLVDLLGGSSPYPTVSPPSSLVSSVADSTNLEVGFAGQSFQVYDLTRFLDCVSTSFIIPPTTPGETTPNKATPSQTTPGETTPSRTTPGETTHSGPPPLAISPRPSVKQKSQP</sequence>
<evidence type="ECO:0000256" key="1">
    <source>
        <dbReference type="SAM" id="MobiDB-lite"/>
    </source>
</evidence>
<evidence type="ECO:0000313" key="2">
    <source>
        <dbReference type="EMBL" id="KAF3557373.1"/>
    </source>
</evidence>
<evidence type="ECO:0000313" key="3">
    <source>
        <dbReference type="Proteomes" id="UP000712600"/>
    </source>
</evidence>
<protein>
    <submittedName>
        <fullName evidence="2">Uncharacterized protein</fullName>
    </submittedName>
</protein>
<dbReference type="EMBL" id="QGKX02000996">
    <property type="protein sequence ID" value="KAF3557373.1"/>
    <property type="molecule type" value="Genomic_DNA"/>
</dbReference>
<organism evidence="2 3">
    <name type="scientific">Brassica cretica</name>
    <name type="common">Mustard</name>
    <dbReference type="NCBI Taxonomy" id="69181"/>
    <lineage>
        <taxon>Eukaryota</taxon>
        <taxon>Viridiplantae</taxon>
        <taxon>Streptophyta</taxon>
        <taxon>Embryophyta</taxon>
        <taxon>Tracheophyta</taxon>
        <taxon>Spermatophyta</taxon>
        <taxon>Magnoliopsida</taxon>
        <taxon>eudicotyledons</taxon>
        <taxon>Gunneridae</taxon>
        <taxon>Pentapetalae</taxon>
        <taxon>rosids</taxon>
        <taxon>malvids</taxon>
        <taxon>Brassicales</taxon>
        <taxon>Brassicaceae</taxon>
        <taxon>Brassiceae</taxon>
        <taxon>Brassica</taxon>
    </lineage>
</organism>
<reference evidence="2" key="1">
    <citation type="submission" date="2019-12" db="EMBL/GenBank/DDBJ databases">
        <title>Genome sequencing and annotation of Brassica cretica.</title>
        <authorList>
            <person name="Studholme D.J."/>
            <person name="Sarris P."/>
        </authorList>
    </citation>
    <scope>NUCLEOTIDE SEQUENCE</scope>
    <source>
        <strain evidence="2">PFS-109/04</strain>
        <tissue evidence="2">Leaf</tissue>
    </source>
</reference>
<dbReference type="AlphaFoldDB" id="A0A8S9QY54"/>
<proteinExistence type="predicted"/>
<feature type="compositionally biased region" description="Low complexity" evidence="1">
    <location>
        <begin position="81"/>
        <end position="97"/>
    </location>
</feature>
<dbReference type="Proteomes" id="UP000712600">
    <property type="component" value="Unassembled WGS sequence"/>
</dbReference>
<feature type="region of interest" description="Disordered" evidence="1">
    <location>
        <begin position="62"/>
        <end position="118"/>
    </location>
</feature>
<comment type="caution">
    <text evidence="2">The sequence shown here is derived from an EMBL/GenBank/DDBJ whole genome shotgun (WGS) entry which is preliminary data.</text>
</comment>
<name>A0A8S9QY54_BRACR</name>
<gene>
    <name evidence="2" type="ORF">F2Q69_00013030</name>
</gene>
<accession>A0A8S9QY54</accession>